<sequence length="143" mass="16520">MLSFHHRRRLKASFGVDDYPILVIPVYDILLKKGLSTTARSHLYHVQAPRYSGPTLHHREIFSPSRSRLVVFHNVCSLSAGPHFLRHLFLSSISSHPFPMVRDRDINLLGHLWTGNNHVPEDMAMGTPLWQLVVDHSFEFELF</sequence>
<keyword evidence="2" id="KW-1185">Reference proteome</keyword>
<organism evidence="1 2">
    <name type="scientific">Protea cynaroides</name>
    <dbReference type="NCBI Taxonomy" id="273540"/>
    <lineage>
        <taxon>Eukaryota</taxon>
        <taxon>Viridiplantae</taxon>
        <taxon>Streptophyta</taxon>
        <taxon>Embryophyta</taxon>
        <taxon>Tracheophyta</taxon>
        <taxon>Spermatophyta</taxon>
        <taxon>Magnoliopsida</taxon>
        <taxon>Proteales</taxon>
        <taxon>Proteaceae</taxon>
        <taxon>Protea</taxon>
    </lineage>
</organism>
<protein>
    <submittedName>
        <fullName evidence="1">Uncharacterized protein</fullName>
    </submittedName>
</protein>
<reference evidence="1" key="1">
    <citation type="journal article" date="2023" name="Plant J.">
        <title>The genome of the king protea, Protea cynaroides.</title>
        <authorList>
            <person name="Chang J."/>
            <person name="Duong T.A."/>
            <person name="Schoeman C."/>
            <person name="Ma X."/>
            <person name="Roodt D."/>
            <person name="Barker N."/>
            <person name="Li Z."/>
            <person name="Van de Peer Y."/>
            <person name="Mizrachi E."/>
        </authorList>
    </citation>
    <scope>NUCLEOTIDE SEQUENCE</scope>
    <source>
        <tissue evidence="1">Young leaves</tissue>
    </source>
</reference>
<dbReference type="AlphaFoldDB" id="A0A9Q0H4B9"/>
<proteinExistence type="predicted"/>
<accession>A0A9Q0H4B9</accession>
<name>A0A9Q0H4B9_9MAGN</name>
<dbReference type="EMBL" id="JAMYWD010000010">
    <property type="protein sequence ID" value="KAJ4959010.1"/>
    <property type="molecule type" value="Genomic_DNA"/>
</dbReference>
<evidence type="ECO:0000313" key="2">
    <source>
        <dbReference type="Proteomes" id="UP001141806"/>
    </source>
</evidence>
<gene>
    <name evidence="1" type="ORF">NE237_026121</name>
</gene>
<comment type="caution">
    <text evidence="1">The sequence shown here is derived from an EMBL/GenBank/DDBJ whole genome shotgun (WGS) entry which is preliminary data.</text>
</comment>
<evidence type="ECO:0000313" key="1">
    <source>
        <dbReference type="EMBL" id="KAJ4959010.1"/>
    </source>
</evidence>
<dbReference type="Proteomes" id="UP001141806">
    <property type="component" value="Unassembled WGS sequence"/>
</dbReference>